<dbReference type="RefSeq" id="WP_305389441.1">
    <property type="nucleotide sequence ID" value="NZ_CP117426.1"/>
</dbReference>
<comment type="similarity">
    <text evidence="1">Belongs to the SMP-30/CGR1 family.</text>
</comment>
<dbReference type="PRINTS" id="PR01790">
    <property type="entry name" value="SMP30FAMILY"/>
</dbReference>
<accession>A0ABY9GGH9</accession>
<dbReference type="SUPFAM" id="SSF63829">
    <property type="entry name" value="Calcium-dependent phosphotriesterase"/>
    <property type="match status" value="1"/>
</dbReference>
<dbReference type="PANTHER" id="PTHR10907">
    <property type="entry name" value="REGUCALCIN"/>
    <property type="match status" value="1"/>
</dbReference>
<dbReference type="PANTHER" id="PTHR10907:SF47">
    <property type="entry name" value="REGUCALCIN"/>
    <property type="match status" value="1"/>
</dbReference>
<dbReference type="EMBL" id="CP117449">
    <property type="protein sequence ID" value="WLH14764.1"/>
    <property type="molecule type" value="Genomic_DNA"/>
</dbReference>
<dbReference type="InterPro" id="IPR013658">
    <property type="entry name" value="SGL"/>
</dbReference>
<reference evidence="3 4" key="1">
    <citation type="submission" date="2023-02" db="EMBL/GenBank/DDBJ databases">
        <title>Evolution of Hrp T3SS in non-pathogenic Pseudomonas fluorescens.</title>
        <authorList>
            <person name="Liao K."/>
            <person name="Wei H."/>
            <person name="Gu Y."/>
        </authorList>
    </citation>
    <scope>NUCLEOTIDE SEQUENCE [LARGE SCALE GENOMIC DNA]</scope>
    <source>
        <strain evidence="3 4">FP205</strain>
    </source>
</reference>
<evidence type="ECO:0000259" key="2">
    <source>
        <dbReference type="Pfam" id="PF08450"/>
    </source>
</evidence>
<sequence length="158" mass="16902">MSAEGELRHGWSLTEQVSGFRWDATGEALYAITPATGDILRLQLGSNAMRRLASLPRGGGSLSGLALDTQGGVWTTQRDGWSLVRFDAHGNLDRMIGLPVPSPSDLCFGGKDGSTLYITSSRQELKLEVLSGAPDSGCLQRLEAEVAGQPVAMSNWRL</sequence>
<evidence type="ECO:0000313" key="3">
    <source>
        <dbReference type="EMBL" id="WLH14764.1"/>
    </source>
</evidence>
<dbReference type="InterPro" id="IPR005511">
    <property type="entry name" value="SMP-30"/>
</dbReference>
<protein>
    <submittedName>
        <fullName evidence="3">SMP-30/gluconolactonase/LRE family protein</fullName>
    </submittedName>
</protein>
<gene>
    <name evidence="3" type="ORF">PSH57_10825</name>
</gene>
<evidence type="ECO:0000256" key="1">
    <source>
        <dbReference type="ARBA" id="ARBA00008853"/>
    </source>
</evidence>
<dbReference type="Pfam" id="PF08450">
    <property type="entry name" value="SGL"/>
    <property type="match status" value="1"/>
</dbReference>
<organism evidence="3 4">
    <name type="scientific">Pseudomonas hefeiensis</name>
    <dbReference type="NCBI Taxonomy" id="2738125"/>
    <lineage>
        <taxon>Bacteria</taxon>
        <taxon>Pseudomonadati</taxon>
        <taxon>Pseudomonadota</taxon>
        <taxon>Gammaproteobacteria</taxon>
        <taxon>Pseudomonadales</taxon>
        <taxon>Pseudomonadaceae</taxon>
        <taxon>Pseudomonas</taxon>
    </lineage>
</organism>
<feature type="domain" description="SMP-30/Gluconolactonase/LRE-like region" evidence="2">
    <location>
        <begin position="18"/>
        <end position="121"/>
    </location>
</feature>
<evidence type="ECO:0000313" key="4">
    <source>
        <dbReference type="Proteomes" id="UP001230339"/>
    </source>
</evidence>
<keyword evidence="4" id="KW-1185">Reference proteome</keyword>
<name>A0ABY9GGH9_9PSED</name>
<dbReference type="Gene3D" id="2.120.10.30">
    <property type="entry name" value="TolB, C-terminal domain"/>
    <property type="match status" value="1"/>
</dbReference>
<proteinExistence type="inferred from homology"/>
<dbReference type="InterPro" id="IPR011042">
    <property type="entry name" value="6-blade_b-propeller_TolB-like"/>
</dbReference>
<dbReference type="Proteomes" id="UP001230339">
    <property type="component" value="Chromosome"/>
</dbReference>